<dbReference type="AlphaFoldDB" id="A0A7S2IGY2"/>
<evidence type="ECO:0000256" key="1">
    <source>
        <dbReference type="SAM" id="MobiDB-lite"/>
    </source>
</evidence>
<evidence type="ECO:0000313" key="2">
    <source>
        <dbReference type="EMBL" id="CAD9518223.1"/>
    </source>
</evidence>
<proteinExistence type="predicted"/>
<name>A0A7S2IGY2_9STRA</name>
<reference evidence="2" key="1">
    <citation type="submission" date="2021-01" db="EMBL/GenBank/DDBJ databases">
        <authorList>
            <person name="Corre E."/>
            <person name="Pelletier E."/>
            <person name="Niang G."/>
            <person name="Scheremetjew M."/>
            <person name="Finn R."/>
            <person name="Kale V."/>
            <person name="Holt S."/>
            <person name="Cochrane G."/>
            <person name="Meng A."/>
            <person name="Brown T."/>
            <person name="Cohen L."/>
        </authorList>
    </citation>
    <scope>NUCLEOTIDE SEQUENCE</scope>
    <source>
        <strain evidence="2">CCMP826</strain>
    </source>
</reference>
<gene>
    <name evidence="2" type="ORF">HTAM1171_LOCUS11983</name>
</gene>
<sequence>MARYIRKGGDTYRELTTFRSFSPPQEPSAPAPNRRRTPSDTTQDWMRTLCRPYGRSYTVPSRLSLKIFSTPSTKRSTKIHQLDPTCPKKLFARNKDPRGWHSHCSGGRALFLQDTL</sequence>
<feature type="region of interest" description="Disordered" evidence="1">
    <location>
        <begin position="15"/>
        <end position="43"/>
    </location>
</feature>
<dbReference type="EMBL" id="HBGV01019341">
    <property type="protein sequence ID" value="CAD9518223.1"/>
    <property type="molecule type" value="Transcribed_RNA"/>
</dbReference>
<accession>A0A7S2IGY2</accession>
<protein>
    <submittedName>
        <fullName evidence="2">Uncharacterized protein</fullName>
    </submittedName>
</protein>
<organism evidence="2">
    <name type="scientific">Helicotheca tamesis</name>
    <dbReference type="NCBI Taxonomy" id="374047"/>
    <lineage>
        <taxon>Eukaryota</taxon>
        <taxon>Sar</taxon>
        <taxon>Stramenopiles</taxon>
        <taxon>Ochrophyta</taxon>
        <taxon>Bacillariophyta</taxon>
        <taxon>Mediophyceae</taxon>
        <taxon>Lithodesmiophycidae</taxon>
        <taxon>Lithodesmiales</taxon>
        <taxon>Lithodesmiaceae</taxon>
        <taxon>Helicotheca</taxon>
    </lineage>
</organism>